<sequence>MKLIIISIILLPFMVNGQNVGIGTNTPNASAKLEVQSTSGGVLIPRLTTTERDLIPSPANGLLIYNSISNRFEFYNGADWGPIASATSGGSLISDIDGDTKVDVEQNVDEDTIRIKVGGYPIAKLDDQTFHLESKSHGTFLGLNAGKSIPSSESWNTFIGHRSGEHTSTGISNTFTGAYSGNEGNKGNSNSFYGVLSGGENTGSNNTFLGIQAGQISSSASDNTYIGAIAGGQNTGSQNIGIGFFTAYLGSGNNNIGIGNYSLFNVGNGTSNLVAIGDSSLHKSGQNATFPFQGINNTAVGSKSLKMNQTGTSNTALGYHSLESNSSGSNNTSVGSSSLTKNSTGIYNTALGAISLSNNNGSNNTAVGYSAGRSNQRASNNTFVGSKSGDNNIGSGNTFIGSESGLSNAGGSSNTFVGQLSGRVNTIGERNSAFGNSAGGQGSSNTHIGFESGKSSTSDHSVAIGDSTLIQDAGYGNVAIGPKAGIGNLNGERNIYLGDSSGFNQVNGDENIFIGYKSGGFTGGSFGAIAIGTRSGLVSGHESISIGYEANSWGPAGNISIGKKSGFQGTGTRSIYLGNYMGYDNSENDRLFIGNLSYGTLIYGEMENRLVKIKNNLYSESLHINADNEHTHANLYMKTSVGSEGRVLTREAGTQDIYFGDIDNTGGSIISRTQSIERMRIVETGNVGIGTANPGDQLEIHSSENESPLRVKVGTTTRFRVHNNGGVSVGANQTPPSSGLRVYNLNDNVDGKLRADGAGNIYKDAGSKYISFSPRNFDSNPSAPLNLITPHYISVFGQSVMFAPINIPDGAQIKSLSIWCKDGQSLGNLNFNLIKNSHNSTLSSNIIGTASSSGSGNVLKAYMSNISEVVDNLNHSYWVEVYSSCPPTLSIDFTTVIVEYVD</sequence>
<evidence type="ECO:0000313" key="2">
    <source>
        <dbReference type="EMBL" id="GLR18813.1"/>
    </source>
</evidence>
<feature type="region of interest" description="Disordered" evidence="1">
    <location>
        <begin position="367"/>
        <end position="389"/>
    </location>
</feature>
<feature type="region of interest" description="Disordered" evidence="1">
    <location>
        <begin position="431"/>
        <end position="459"/>
    </location>
</feature>
<name>A0AA37SVA7_9BACT</name>
<dbReference type="InterPro" id="IPR011049">
    <property type="entry name" value="Serralysin-like_metalloprot_C"/>
</dbReference>
<reference evidence="2" key="1">
    <citation type="journal article" date="2014" name="Int. J. Syst. Evol. Microbiol.">
        <title>Complete genome sequence of Corynebacterium casei LMG S-19264T (=DSM 44701T), isolated from a smear-ripened cheese.</title>
        <authorList>
            <consortium name="US DOE Joint Genome Institute (JGI-PGF)"/>
            <person name="Walter F."/>
            <person name="Albersmeier A."/>
            <person name="Kalinowski J."/>
            <person name="Ruckert C."/>
        </authorList>
    </citation>
    <scope>NUCLEOTIDE SEQUENCE</scope>
    <source>
        <strain evidence="2">NBRC 108769</strain>
    </source>
</reference>
<evidence type="ECO:0008006" key="4">
    <source>
        <dbReference type="Google" id="ProtNLM"/>
    </source>
</evidence>
<dbReference type="RefSeq" id="WP_235292761.1">
    <property type="nucleotide sequence ID" value="NZ_BSOH01000023.1"/>
</dbReference>
<feature type="compositionally biased region" description="Polar residues" evidence="1">
    <location>
        <begin position="443"/>
        <end position="459"/>
    </location>
</feature>
<dbReference type="Gene3D" id="2.150.10.10">
    <property type="entry name" value="Serralysin-like metalloprotease, C-terminal"/>
    <property type="match status" value="1"/>
</dbReference>
<reference evidence="2" key="2">
    <citation type="submission" date="2023-01" db="EMBL/GenBank/DDBJ databases">
        <title>Draft genome sequence of Portibacter lacus strain NBRC 108769.</title>
        <authorList>
            <person name="Sun Q."/>
            <person name="Mori K."/>
        </authorList>
    </citation>
    <scope>NUCLEOTIDE SEQUENCE</scope>
    <source>
        <strain evidence="2">NBRC 108769</strain>
    </source>
</reference>
<feature type="compositionally biased region" description="Low complexity" evidence="1">
    <location>
        <begin position="321"/>
        <end position="339"/>
    </location>
</feature>
<dbReference type="AlphaFoldDB" id="A0AA37SVA7"/>
<protein>
    <recommendedName>
        <fullName evidence="4">Peptidase S74 domain-containing protein</fullName>
    </recommendedName>
</protein>
<evidence type="ECO:0000313" key="3">
    <source>
        <dbReference type="Proteomes" id="UP001156666"/>
    </source>
</evidence>
<accession>A0AA37SVA7</accession>
<gene>
    <name evidence="2" type="ORF">GCM10007940_34290</name>
</gene>
<proteinExistence type="predicted"/>
<dbReference type="Proteomes" id="UP001156666">
    <property type="component" value="Unassembled WGS sequence"/>
</dbReference>
<evidence type="ECO:0000256" key="1">
    <source>
        <dbReference type="SAM" id="MobiDB-lite"/>
    </source>
</evidence>
<comment type="caution">
    <text evidence="2">The sequence shown here is derived from an EMBL/GenBank/DDBJ whole genome shotgun (WGS) entry which is preliminary data.</text>
</comment>
<dbReference type="EMBL" id="BSOH01000023">
    <property type="protein sequence ID" value="GLR18813.1"/>
    <property type="molecule type" value="Genomic_DNA"/>
</dbReference>
<feature type="region of interest" description="Disordered" evidence="1">
    <location>
        <begin position="316"/>
        <end position="339"/>
    </location>
</feature>
<organism evidence="2 3">
    <name type="scientific">Portibacter lacus</name>
    <dbReference type="NCBI Taxonomy" id="1099794"/>
    <lineage>
        <taxon>Bacteria</taxon>
        <taxon>Pseudomonadati</taxon>
        <taxon>Bacteroidota</taxon>
        <taxon>Saprospiria</taxon>
        <taxon>Saprospirales</taxon>
        <taxon>Haliscomenobacteraceae</taxon>
        <taxon>Portibacter</taxon>
    </lineage>
</organism>
<keyword evidence="3" id="KW-1185">Reference proteome</keyword>